<sequence length="190" mass="22327">MSPIRTCSPIAKRTTETFVDHVNIGGERQRVEFQREVIWLQESETQLLYVHGGKILTKGPCHNDYYGYLTSLNPQELGALNLADHFSVDQQSTLDIQLVTTVFLIPVHESNENKEHNRTKPADYRDHYSYIPDGWRYERQSDGHMIYPRPEREELGKEIVWSTQWSEEENLRKLEDFKRRWAFTVGQVSS</sequence>
<geneLocation type="plasmid" evidence="2">
    <name>prbl16</name>
</geneLocation>
<organism evidence="1 2">
    <name type="scientific">Pseudomonas citronellolis</name>
    <dbReference type="NCBI Taxonomy" id="53408"/>
    <lineage>
        <taxon>Bacteria</taxon>
        <taxon>Pseudomonadati</taxon>
        <taxon>Pseudomonadota</taxon>
        <taxon>Gammaproteobacteria</taxon>
        <taxon>Pseudomonadales</taxon>
        <taxon>Pseudomonadaceae</taxon>
        <taxon>Pseudomonas</taxon>
    </lineage>
</organism>
<dbReference type="EMBL" id="CP015879">
    <property type="protein sequence ID" value="ANI18693.1"/>
    <property type="molecule type" value="Genomic_DNA"/>
</dbReference>
<dbReference type="Proteomes" id="UP000077748">
    <property type="component" value="Plasmid pRBL16"/>
</dbReference>
<evidence type="ECO:0000313" key="1">
    <source>
        <dbReference type="EMBL" id="ANI18693.1"/>
    </source>
</evidence>
<accession>A0A1A9KNX8</accession>
<gene>
    <name evidence="1" type="ORF">A9C11_32005</name>
</gene>
<dbReference type="RefSeq" id="WP_019437812.1">
    <property type="nucleotide sequence ID" value="NZ_CP015879.1"/>
</dbReference>
<dbReference type="AlphaFoldDB" id="A0A1A9KNX8"/>
<keyword evidence="1" id="KW-0614">Plasmid</keyword>
<reference evidence="1 2" key="1">
    <citation type="submission" date="2016-05" db="EMBL/GenBank/DDBJ databases">
        <title>Genome Sequence of Pseudomonas citronellolis Strain SJTE-3, an Estrogens and Persistent Organic Pollutants degradation strain.</title>
        <authorList>
            <person name="Liang R."/>
        </authorList>
    </citation>
    <scope>NUCLEOTIDE SEQUENCE [LARGE SCALE GENOMIC DNA]</scope>
    <source>
        <strain evidence="1 2">SJTE-3</strain>
        <plasmid evidence="2">Plasmid prbl16</plasmid>
    </source>
</reference>
<protein>
    <submittedName>
        <fullName evidence="1">Uncharacterized protein</fullName>
    </submittedName>
</protein>
<name>A0A1A9KNX8_9PSED</name>
<evidence type="ECO:0000313" key="2">
    <source>
        <dbReference type="Proteomes" id="UP000077748"/>
    </source>
</evidence>
<proteinExistence type="predicted"/>
<dbReference type="GeneID" id="93444635"/>